<dbReference type="Gene3D" id="2.60.120.260">
    <property type="entry name" value="Galactose-binding domain-like"/>
    <property type="match status" value="1"/>
</dbReference>
<feature type="transmembrane region" description="Helical" evidence="2">
    <location>
        <begin position="134"/>
        <end position="156"/>
    </location>
</feature>
<evidence type="ECO:0000256" key="2">
    <source>
        <dbReference type="SAM" id="Phobius"/>
    </source>
</evidence>
<dbReference type="OrthoDB" id="3012993at2759"/>
<name>A0A8H6XZA4_9AGAR</name>
<proteinExistence type="predicted"/>
<dbReference type="EMBL" id="JACAZI010000011">
    <property type="protein sequence ID" value="KAF7349131.1"/>
    <property type="molecule type" value="Genomic_DNA"/>
</dbReference>
<keyword evidence="4" id="KW-1185">Reference proteome</keyword>
<feature type="region of interest" description="Disordered" evidence="1">
    <location>
        <begin position="171"/>
        <end position="231"/>
    </location>
</feature>
<keyword evidence="2" id="KW-0812">Transmembrane</keyword>
<reference evidence="3" key="1">
    <citation type="submission" date="2020-05" db="EMBL/GenBank/DDBJ databases">
        <title>Mycena genomes resolve the evolution of fungal bioluminescence.</title>
        <authorList>
            <person name="Tsai I.J."/>
        </authorList>
    </citation>
    <scope>NUCLEOTIDE SEQUENCE</scope>
    <source>
        <strain evidence="3">CCC161011</strain>
    </source>
</reference>
<gene>
    <name evidence="3" type="ORF">MVEN_01435300</name>
</gene>
<accession>A0A8H6XZA4</accession>
<comment type="caution">
    <text evidence="3">The sequence shown here is derived from an EMBL/GenBank/DDBJ whole genome shotgun (WGS) entry which is preliminary data.</text>
</comment>
<keyword evidence="2" id="KW-0472">Membrane</keyword>
<protein>
    <submittedName>
        <fullName evidence="3">Uncharacterized protein</fullName>
    </submittedName>
</protein>
<keyword evidence="2" id="KW-1133">Transmembrane helix</keyword>
<sequence>MQEVFWEDNNASIKYSSGKWSRAYGTIYHGSAVMRTRRLGDSMSVSFQGSAIKFMGAQGWDHGSFLVNLDGEETIVDGYCCGPNGGVPQVIQFEATGLSTTSHTLNITNSAAGPSGTVLEVDALLITPHPETKYAFKSHISLVAFFVLLAIILVAVRRRLIRLAHTTSYQMLPMTSNPPASSASTPAAPSALHRRDKGTPHPYFNESGASGSGSGTGSQTVPQYYAPPATDPQLDDALVERIAQRLARLVHEDAPPTYETTTAA</sequence>
<evidence type="ECO:0000313" key="4">
    <source>
        <dbReference type="Proteomes" id="UP000620124"/>
    </source>
</evidence>
<evidence type="ECO:0000313" key="3">
    <source>
        <dbReference type="EMBL" id="KAF7349131.1"/>
    </source>
</evidence>
<evidence type="ECO:0000256" key="1">
    <source>
        <dbReference type="SAM" id="MobiDB-lite"/>
    </source>
</evidence>
<dbReference type="Proteomes" id="UP000620124">
    <property type="component" value="Unassembled WGS sequence"/>
</dbReference>
<feature type="compositionally biased region" description="Low complexity" evidence="1">
    <location>
        <begin position="173"/>
        <end position="191"/>
    </location>
</feature>
<dbReference type="AlphaFoldDB" id="A0A8H6XZA4"/>
<organism evidence="3 4">
    <name type="scientific">Mycena venus</name>
    <dbReference type="NCBI Taxonomy" id="2733690"/>
    <lineage>
        <taxon>Eukaryota</taxon>
        <taxon>Fungi</taxon>
        <taxon>Dikarya</taxon>
        <taxon>Basidiomycota</taxon>
        <taxon>Agaricomycotina</taxon>
        <taxon>Agaricomycetes</taxon>
        <taxon>Agaricomycetidae</taxon>
        <taxon>Agaricales</taxon>
        <taxon>Marasmiineae</taxon>
        <taxon>Mycenaceae</taxon>
        <taxon>Mycena</taxon>
    </lineage>
</organism>